<dbReference type="InterPro" id="IPR007248">
    <property type="entry name" value="Mpv17_PMP22"/>
</dbReference>
<accession>A0A3M7SGT4</accession>
<evidence type="ECO:0000256" key="2">
    <source>
        <dbReference type="ARBA" id="ARBA00006824"/>
    </source>
</evidence>
<evidence type="ECO:0000256" key="4">
    <source>
        <dbReference type="ARBA" id="ARBA00022989"/>
    </source>
</evidence>
<dbReference type="GO" id="GO:0016020">
    <property type="term" value="C:membrane"/>
    <property type="evidence" value="ECO:0007669"/>
    <property type="project" value="UniProtKB-SubCell"/>
</dbReference>
<comment type="similarity">
    <text evidence="2 7">Belongs to the peroxisomal membrane protein PXMP2/4 family.</text>
</comment>
<dbReference type="PANTHER" id="PTHR11266">
    <property type="entry name" value="PEROXISOMAL MEMBRANE PROTEIN 2, PXMP2 MPV17"/>
    <property type="match status" value="1"/>
</dbReference>
<evidence type="ECO:0000256" key="5">
    <source>
        <dbReference type="ARBA" id="ARBA00023136"/>
    </source>
</evidence>
<dbReference type="PANTHER" id="PTHR11266:SF17">
    <property type="entry name" value="PROTEIN MPV17"/>
    <property type="match status" value="1"/>
</dbReference>
<dbReference type="GO" id="GO:0005739">
    <property type="term" value="C:mitochondrion"/>
    <property type="evidence" value="ECO:0007669"/>
    <property type="project" value="TreeGrafter"/>
</dbReference>
<dbReference type="Proteomes" id="UP000276133">
    <property type="component" value="Unassembled WGS sequence"/>
</dbReference>
<dbReference type="EMBL" id="REGN01001373">
    <property type="protein sequence ID" value="RNA35084.1"/>
    <property type="molecule type" value="Genomic_DNA"/>
</dbReference>
<name>A0A3M7SGT4_BRAPC</name>
<keyword evidence="4 7" id="KW-1133">Transmembrane helix</keyword>
<dbReference type="AlphaFoldDB" id="A0A3M7SGT4"/>
<keyword evidence="3 7" id="KW-0812">Transmembrane</keyword>
<keyword evidence="9" id="KW-1185">Reference proteome</keyword>
<keyword evidence="5 7" id="KW-0472">Membrane</keyword>
<comment type="subcellular location">
    <subcellularLocation>
        <location evidence="1">Membrane</location>
        <topology evidence="1">Multi-pass membrane protein</topology>
    </subcellularLocation>
</comment>
<evidence type="ECO:0000256" key="1">
    <source>
        <dbReference type="ARBA" id="ARBA00004141"/>
    </source>
</evidence>
<dbReference type="STRING" id="10195.A0A3M7SGT4"/>
<feature type="transmembrane region" description="Helical" evidence="7">
    <location>
        <begin position="110"/>
        <end position="130"/>
    </location>
</feature>
<organism evidence="8 9">
    <name type="scientific">Brachionus plicatilis</name>
    <name type="common">Marine rotifer</name>
    <name type="synonym">Brachionus muelleri</name>
    <dbReference type="NCBI Taxonomy" id="10195"/>
    <lineage>
        <taxon>Eukaryota</taxon>
        <taxon>Metazoa</taxon>
        <taxon>Spiralia</taxon>
        <taxon>Gnathifera</taxon>
        <taxon>Rotifera</taxon>
        <taxon>Eurotatoria</taxon>
        <taxon>Monogononta</taxon>
        <taxon>Pseudotrocha</taxon>
        <taxon>Ploima</taxon>
        <taxon>Brachionidae</taxon>
        <taxon>Brachionus</taxon>
    </lineage>
</organism>
<evidence type="ECO:0000256" key="7">
    <source>
        <dbReference type="RuleBase" id="RU363053"/>
    </source>
</evidence>
<evidence type="ECO:0000313" key="8">
    <source>
        <dbReference type="EMBL" id="RNA35084.1"/>
    </source>
</evidence>
<proteinExistence type="inferred from homology"/>
<evidence type="ECO:0000256" key="6">
    <source>
        <dbReference type="ARBA" id="ARBA00049743"/>
    </source>
</evidence>
<evidence type="ECO:0000256" key="3">
    <source>
        <dbReference type="ARBA" id="ARBA00022692"/>
    </source>
</evidence>
<gene>
    <name evidence="8" type="ORF">BpHYR1_034674</name>
</gene>
<sequence length="198" mass="23188">MAIVSKISHSFQYCKRMFKTHLLLSNTASTMCLLGIGDSLSQHIEIRLTNKWNHNLTQDSHSVVQNYDLIRTIKVASVGSLTGPFLHNWYLFLDKKYPFKNPKSIIKKMLLDQLLAAPLLNILFITAIHTLDGKHLKQIYETFKEKLLTIYAYDCMIWPLCQFINFYFIPNVYRLLYINFISVLWNALLSFLMFNDID</sequence>
<feature type="transmembrane region" description="Helical" evidence="7">
    <location>
        <begin position="175"/>
        <end position="194"/>
    </location>
</feature>
<dbReference type="Pfam" id="PF04117">
    <property type="entry name" value="Mpv17_PMP22"/>
    <property type="match status" value="1"/>
</dbReference>
<protein>
    <recommendedName>
        <fullName evidence="6">Mitochondrial inner membrane protein Mpv17</fullName>
    </recommendedName>
</protein>
<reference evidence="8 9" key="1">
    <citation type="journal article" date="2018" name="Sci. Rep.">
        <title>Genomic signatures of local adaptation to the degree of environmental predictability in rotifers.</title>
        <authorList>
            <person name="Franch-Gras L."/>
            <person name="Hahn C."/>
            <person name="Garcia-Roger E.M."/>
            <person name="Carmona M.J."/>
            <person name="Serra M."/>
            <person name="Gomez A."/>
        </authorList>
    </citation>
    <scope>NUCLEOTIDE SEQUENCE [LARGE SCALE GENOMIC DNA]</scope>
    <source>
        <strain evidence="8">HYR1</strain>
    </source>
</reference>
<comment type="caution">
    <text evidence="8">The sequence shown here is derived from an EMBL/GenBank/DDBJ whole genome shotgun (WGS) entry which is preliminary data.</text>
</comment>
<feature type="transmembrane region" description="Helical" evidence="7">
    <location>
        <begin position="150"/>
        <end position="168"/>
    </location>
</feature>
<evidence type="ECO:0000313" key="9">
    <source>
        <dbReference type="Proteomes" id="UP000276133"/>
    </source>
</evidence>
<dbReference type="OrthoDB" id="10267969at2759"/>